<reference evidence="1" key="2">
    <citation type="journal article" date="2015" name="Fish Shellfish Immunol.">
        <title>Early steps in the European eel (Anguilla anguilla)-Vibrio vulnificus interaction in the gills: Role of the RtxA13 toxin.</title>
        <authorList>
            <person name="Callol A."/>
            <person name="Pajuelo D."/>
            <person name="Ebbesson L."/>
            <person name="Teles M."/>
            <person name="MacKenzie S."/>
            <person name="Amaro C."/>
        </authorList>
    </citation>
    <scope>NUCLEOTIDE SEQUENCE</scope>
</reference>
<name>A0A0E9PNZ3_ANGAN</name>
<accession>A0A0E9PNZ3</accession>
<sequence length="17" mass="1890">MCTGKLEGGRRRVALRS</sequence>
<reference evidence="1" key="1">
    <citation type="submission" date="2014-11" db="EMBL/GenBank/DDBJ databases">
        <authorList>
            <person name="Amaro Gonzalez C."/>
        </authorList>
    </citation>
    <scope>NUCLEOTIDE SEQUENCE</scope>
</reference>
<proteinExistence type="predicted"/>
<organism evidence="1">
    <name type="scientific">Anguilla anguilla</name>
    <name type="common">European freshwater eel</name>
    <name type="synonym">Muraena anguilla</name>
    <dbReference type="NCBI Taxonomy" id="7936"/>
    <lineage>
        <taxon>Eukaryota</taxon>
        <taxon>Metazoa</taxon>
        <taxon>Chordata</taxon>
        <taxon>Craniata</taxon>
        <taxon>Vertebrata</taxon>
        <taxon>Euteleostomi</taxon>
        <taxon>Actinopterygii</taxon>
        <taxon>Neopterygii</taxon>
        <taxon>Teleostei</taxon>
        <taxon>Anguilliformes</taxon>
        <taxon>Anguillidae</taxon>
        <taxon>Anguilla</taxon>
    </lineage>
</organism>
<evidence type="ECO:0000313" key="1">
    <source>
        <dbReference type="EMBL" id="JAH05573.1"/>
    </source>
</evidence>
<protein>
    <submittedName>
        <fullName evidence="1">Uncharacterized protein</fullName>
    </submittedName>
</protein>
<dbReference type="AlphaFoldDB" id="A0A0E9PNZ3"/>
<dbReference type="EMBL" id="GBXM01103004">
    <property type="protein sequence ID" value="JAH05573.1"/>
    <property type="molecule type" value="Transcribed_RNA"/>
</dbReference>